<dbReference type="InterPro" id="IPR036116">
    <property type="entry name" value="FN3_sf"/>
</dbReference>
<dbReference type="SUPFAM" id="SSF49265">
    <property type="entry name" value="Fibronectin type III"/>
    <property type="match status" value="3"/>
</dbReference>
<dbReference type="Pfam" id="PF03783">
    <property type="entry name" value="CsgG"/>
    <property type="match status" value="1"/>
</dbReference>
<dbReference type="PANTHER" id="PTHR13817">
    <property type="entry name" value="TITIN"/>
    <property type="match status" value="1"/>
</dbReference>
<dbReference type="CDD" id="cd00063">
    <property type="entry name" value="FN3"/>
    <property type="match status" value="2"/>
</dbReference>
<proteinExistence type="predicted"/>
<dbReference type="PROSITE" id="PS51257">
    <property type="entry name" value="PROKAR_LIPOPROTEIN"/>
    <property type="match status" value="1"/>
</dbReference>
<keyword evidence="1" id="KW-0677">Repeat</keyword>
<feature type="domain" description="Fibronectin type-III" evidence="2">
    <location>
        <begin position="643"/>
        <end position="735"/>
    </location>
</feature>
<dbReference type="PANTHER" id="PTHR13817:SF151">
    <property type="entry name" value="TITIN"/>
    <property type="match status" value="1"/>
</dbReference>
<evidence type="ECO:0000259" key="2">
    <source>
        <dbReference type="PROSITE" id="PS50853"/>
    </source>
</evidence>
<keyword evidence="4" id="KW-1185">Reference proteome</keyword>
<dbReference type="PROSITE" id="PS50853">
    <property type="entry name" value="FN3"/>
    <property type="match status" value="1"/>
</dbReference>
<dbReference type="InterPro" id="IPR013783">
    <property type="entry name" value="Ig-like_fold"/>
</dbReference>
<dbReference type="InterPro" id="IPR005534">
    <property type="entry name" value="Curli_assmbl/transp-comp_CsgG"/>
</dbReference>
<accession>A0ABM7W9N4</accession>
<dbReference type="Gene3D" id="3.40.50.10610">
    <property type="entry name" value="ABC-type transport auxiliary lipoprotein component"/>
    <property type="match status" value="1"/>
</dbReference>
<name>A0ABM7W9N4_9BACT</name>
<dbReference type="EMBL" id="AP025516">
    <property type="protein sequence ID" value="BDD87700.1"/>
    <property type="molecule type" value="Genomic_DNA"/>
</dbReference>
<gene>
    <name evidence="3" type="ORF">DPPLL_20650</name>
</gene>
<dbReference type="Gene3D" id="2.60.40.10">
    <property type="entry name" value="Immunoglobulins"/>
    <property type="match status" value="5"/>
</dbReference>
<sequence length="825" mass="89141">MPLLRPAFSPHHCLRPATWSILLLLAFLLVSCGSAPPSGREFLGSDGQQGEQPASARGNAFVSPKARDKIYHKVAVMPFRAPVDLVGASIADLVATEILKTYKYELVERSQIEQVLQEQSLSMQGVTDSALAMKVGKVLGVQGVIVGTVPEYGMRAVESRELPAVGINIRMIDAETGSIIWTVSDSAIANKVISLSSFTSHLVESMIAQLFKEWVRTGDLHAVNLPSPQILNAQGSLRKAVIEVVADSSGGTKAYLFRRSNTKEGPYSDVGSLPNTKSSPIVFEDKGLLDAETYYYQVASEHVSGLAGIPAGPVAVTTVGAPEPVLDIQAEDGGIREVALRWTPSNAPHVAGYILFRSTSRSGPWQKIAHVKKSNASDYLDKGREDGSYGSYGKLLDNHQYFYKINAVNSVDVISPDSPIATATTRGAPVPITGLLAENDGLRKVPLAWQSSNDPQVKGYAVYRSEFEAGPFEEIATINGREKNTFIDTGTGSSWGEAGNLGDAKTYYYTIQAINVVDVRSPDSSVASATTRGIPPAVSSLVAVGDLPRKVALRWAQSTGPYVKGYAIFRSISESGPFEEITTISRKETTEYEDKGGTSNWGEVGSLGDNTSYYYKVQAINLVDVRSLDSAIAGATTKALPVAVANLHATGNEVKQVSLSWHPNPETDLGHYEVFRGDTPDNIDKRIETVPSTVHGYVDTGLKDGRTYYYRVRAVDSFDLEGPFSSNASATTKPTPKTPEQVAFAVDGERILLSWQQNPEADIACYRVLKRAFFSWDQVGESTEPLFELPFAIDKGSKETFRIVAVDKSGLISEPAAEIVVTVPK</sequence>
<dbReference type="RefSeq" id="WP_284151114.1">
    <property type="nucleotide sequence ID" value="NZ_AP025516.1"/>
</dbReference>
<evidence type="ECO:0000313" key="3">
    <source>
        <dbReference type="EMBL" id="BDD87700.1"/>
    </source>
</evidence>
<dbReference type="InterPro" id="IPR050964">
    <property type="entry name" value="Striated_Muscle_Regulatory"/>
</dbReference>
<dbReference type="InterPro" id="IPR003961">
    <property type="entry name" value="FN3_dom"/>
</dbReference>
<organism evidence="3 4">
    <name type="scientific">Desulfofustis limnaeus</name>
    <dbReference type="NCBI Taxonomy" id="2740163"/>
    <lineage>
        <taxon>Bacteria</taxon>
        <taxon>Pseudomonadati</taxon>
        <taxon>Thermodesulfobacteriota</taxon>
        <taxon>Desulfobulbia</taxon>
        <taxon>Desulfobulbales</taxon>
        <taxon>Desulfocapsaceae</taxon>
        <taxon>Desulfofustis</taxon>
    </lineage>
</organism>
<dbReference type="Proteomes" id="UP000830055">
    <property type="component" value="Chromosome"/>
</dbReference>
<evidence type="ECO:0000313" key="4">
    <source>
        <dbReference type="Proteomes" id="UP000830055"/>
    </source>
</evidence>
<evidence type="ECO:0000256" key="1">
    <source>
        <dbReference type="ARBA" id="ARBA00022737"/>
    </source>
</evidence>
<dbReference type="SMART" id="SM00060">
    <property type="entry name" value="FN3"/>
    <property type="match status" value="5"/>
</dbReference>
<protein>
    <recommendedName>
        <fullName evidence="2">Fibronectin type-III domain-containing protein</fullName>
    </recommendedName>
</protein>
<reference evidence="3 4" key="1">
    <citation type="submission" date="2022-01" db="EMBL/GenBank/DDBJ databases">
        <title>Desulfofustis limnae sp. nov., a novel mesophilic sulfate-reducing bacterium isolated from marsh soil.</title>
        <authorList>
            <person name="Watanabe M."/>
            <person name="Takahashi A."/>
            <person name="Kojima H."/>
            <person name="Fukui M."/>
        </authorList>
    </citation>
    <scope>NUCLEOTIDE SEQUENCE [LARGE SCALE GENOMIC DNA]</scope>
    <source>
        <strain evidence="3 4">PPLL</strain>
    </source>
</reference>